<evidence type="ECO:0000313" key="5">
    <source>
        <dbReference type="EMBL" id="MDQ0274217.1"/>
    </source>
</evidence>
<keyword evidence="3" id="KW-0067">ATP-binding</keyword>
<evidence type="ECO:0000259" key="4">
    <source>
        <dbReference type="Pfam" id="PF00437"/>
    </source>
</evidence>
<dbReference type="Proteomes" id="UP001236559">
    <property type="component" value="Unassembled WGS sequence"/>
</dbReference>
<keyword evidence="2" id="KW-0547">Nucleotide-binding</keyword>
<dbReference type="CDD" id="cd01129">
    <property type="entry name" value="PulE-GspE-like"/>
    <property type="match status" value="1"/>
</dbReference>
<protein>
    <submittedName>
        <fullName evidence="5">Type II secretory ATPase GspE/PulE/Tfp pilus assembly ATPase PilB-like protein</fullName>
    </submittedName>
</protein>
<gene>
    <name evidence="5" type="ORF">J2S72_000213</name>
</gene>
<comment type="caution">
    <text evidence="5">The sequence shown here is derived from an EMBL/GenBank/DDBJ whole genome shotgun (WGS) entry which is preliminary data.</text>
</comment>
<name>A0ABU0ASH4_9FIRM</name>
<organism evidence="5 6">
    <name type="scientific">Peptoniphilus koenoeneniae</name>
    <dbReference type="NCBI Taxonomy" id="507751"/>
    <lineage>
        <taxon>Bacteria</taxon>
        <taxon>Bacillati</taxon>
        <taxon>Bacillota</taxon>
        <taxon>Tissierellia</taxon>
        <taxon>Tissierellales</taxon>
        <taxon>Peptoniphilaceae</taxon>
        <taxon>Peptoniphilus</taxon>
    </lineage>
</organism>
<keyword evidence="6" id="KW-1185">Reference proteome</keyword>
<dbReference type="InterPro" id="IPR027417">
    <property type="entry name" value="P-loop_NTPase"/>
</dbReference>
<comment type="similarity">
    <text evidence="1">Belongs to the GSP E family.</text>
</comment>
<dbReference type="PANTHER" id="PTHR30258">
    <property type="entry name" value="TYPE II SECRETION SYSTEM PROTEIN GSPE-RELATED"/>
    <property type="match status" value="1"/>
</dbReference>
<dbReference type="InterPro" id="IPR001482">
    <property type="entry name" value="T2SS/T4SS_dom"/>
</dbReference>
<dbReference type="Gene3D" id="3.40.50.300">
    <property type="entry name" value="P-loop containing nucleotide triphosphate hydrolases"/>
    <property type="match status" value="1"/>
</dbReference>
<dbReference type="Pfam" id="PF00437">
    <property type="entry name" value="T2SSE"/>
    <property type="match status" value="1"/>
</dbReference>
<evidence type="ECO:0000313" key="6">
    <source>
        <dbReference type="Proteomes" id="UP001236559"/>
    </source>
</evidence>
<dbReference type="PANTHER" id="PTHR30258:SF1">
    <property type="entry name" value="PROTEIN TRANSPORT PROTEIN HOFB HOMOLOG"/>
    <property type="match status" value="1"/>
</dbReference>
<feature type="domain" description="Bacterial type II secretion system protein E" evidence="4">
    <location>
        <begin position="99"/>
        <end position="468"/>
    </location>
</feature>
<reference evidence="5 6" key="1">
    <citation type="submission" date="2023-07" db="EMBL/GenBank/DDBJ databases">
        <title>Genomic Encyclopedia of Type Strains, Phase IV (KMG-IV): sequencing the most valuable type-strain genomes for metagenomic binning, comparative biology and taxonomic classification.</title>
        <authorList>
            <person name="Goeker M."/>
        </authorList>
    </citation>
    <scope>NUCLEOTIDE SEQUENCE [LARGE SCALE GENOMIC DNA]</scope>
    <source>
        <strain evidence="5 6">DSM 22616</strain>
    </source>
</reference>
<evidence type="ECO:0000256" key="2">
    <source>
        <dbReference type="ARBA" id="ARBA00022741"/>
    </source>
</evidence>
<dbReference type="Gene3D" id="3.30.450.90">
    <property type="match status" value="1"/>
</dbReference>
<dbReference type="SUPFAM" id="SSF52540">
    <property type="entry name" value="P-loop containing nucleoside triphosphate hydrolases"/>
    <property type="match status" value="1"/>
</dbReference>
<proteinExistence type="inferred from homology"/>
<evidence type="ECO:0000256" key="3">
    <source>
        <dbReference type="ARBA" id="ARBA00022840"/>
    </source>
</evidence>
<dbReference type="RefSeq" id="WP_023056228.1">
    <property type="nucleotide sequence ID" value="NZ_JAUSTN010000001.1"/>
</dbReference>
<sequence>MEINEILKIIDKNFAYEYKLVPVKILGDKIYFYVLNEDLDVKKNLEALLNKSLIFQKVDEEKLNRQIKITYKNKFSIENEINKLNVESDNFMENLDDLNSPIAKIIDKIVMYSIEKKASDIHFDPYEKYSTIRIRRDGVLKDLVNIKKEITLKIISRIKILSGLDISEKRLPQDGRMTYENRNLKVDIRVSTVPTVFGEKIVLRILDKINLNLTFDGIGLKANDRESIENLIKQPSGLILVCGPTGSGKTSTIYSILEKIKNPEINIMTIEDPVEYKIEGINQIPVNEKTGLDFEQGLRAILRQDPDKIMVGEIRNVETAKIALRSSITGHLVLSTLHTNNSAQAIIRLKDMGIMNYQIRAGIIGIISQRLVRVLCPHCKIRKHSYVDIFDQEMDYYENGYCEFCDNGYIGRKAVFEILDFTKIRDKIEDLSNLSEIENLAKESGMIELKESFKKLLSDGLISLDEVYKNIFH</sequence>
<evidence type="ECO:0000256" key="1">
    <source>
        <dbReference type="ARBA" id="ARBA00006611"/>
    </source>
</evidence>
<accession>A0ABU0ASH4</accession>
<dbReference type="EMBL" id="JAUSTN010000001">
    <property type="protein sequence ID" value="MDQ0274217.1"/>
    <property type="molecule type" value="Genomic_DNA"/>
</dbReference>